<name>A0A177CZX5_9PLEO</name>
<gene>
    <name evidence="3" type="ORF">CC84DRAFT_1159732</name>
</gene>
<dbReference type="InParanoid" id="A0A177CZX5"/>
<keyword evidence="4" id="KW-1185">Reference proteome</keyword>
<dbReference type="SMART" id="SM00558">
    <property type="entry name" value="JmjC"/>
    <property type="match status" value="1"/>
</dbReference>
<dbReference type="AlphaFoldDB" id="A0A177CZX5"/>
<dbReference type="Proteomes" id="UP000077069">
    <property type="component" value="Unassembled WGS sequence"/>
</dbReference>
<dbReference type="PANTHER" id="PTHR12461:SF101">
    <property type="entry name" value="TRNA WYBUTOSINE-SYNTHESIZING PROTEIN 4"/>
    <property type="match status" value="1"/>
</dbReference>
<sequence>MPQLKHPIPRLQELSLSAFEAKVADPEMQIPHIIEGAIQHWPAFEEARAWKKPGYLMRKTLSGRRLVPVEIGRSYTDAGWGQKILTFRGFMSEYMLEPDSPTAAEPRTSGHSTSDETHTENPSSAAKKDQKGYLAQHDLFAQIPSLRSDIAIPDYCYTSPVAPTSNLSNVKAVKELDEPLLNAWFGPAGTISPLHTDPYHNILAQVVGYKYVRLYAPGETGKMYPRGMEGDGIDMSNTSCVDLDVAMGVWNEISCWEEEDEVGGGHADGHADGEEDADLEKLHPAFRTARYIEGVLGPGECLYVPVGWWHYVRSLTPSFSVSFWWN</sequence>
<feature type="domain" description="JmjC" evidence="2">
    <location>
        <begin position="132"/>
        <end position="326"/>
    </location>
</feature>
<evidence type="ECO:0000259" key="2">
    <source>
        <dbReference type="PROSITE" id="PS51184"/>
    </source>
</evidence>
<reference evidence="3 4" key="1">
    <citation type="submission" date="2016-05" db="EMBL/GenBank/DDBJ databases">
        <title>Comparative analysis of secretome profiles of manganese(II)-oxidizing ascomycete fungi.</title>
        <authorList>
            <consortium name="DOE Joint Genome Institute"/>
            <person name="Zeiner C.A."/>
            <person name="Purvine S.O."/>
            <person name="Zink E.M."/>
            <person name="Wu S."/>
            <person name="Pasa-Tolic L."/>
            <person name="Chaput D.L."/>
            <person name="Haridas S."/>
            <person name="Grigoriev I.V."/>
            <person name="Santelli C.M."/>
            <person name="Hansel C.M."/>
        </authorList>
    </citation>
    <scope>NUCLEOTIDE SEQUENCE [LARGE SCALE GENOMIC DNA]</scope>
    <source>
        <strain evidence="3 4">AP3s5-JAC2a</strain>
    </source>
</reference>
<evidence type="ECO:0000313" key="4">
    <source>
        <dbReference type="Proteomes" id="UP000077069"/>
    </source>
</evidence>
<dbReference type="RefSeq" id="XP_018042775.1">
    <property type="nucleotide sequence ID" value="XM_018177312.1"/>
</dbReference>
<dbReference type="InterPro" id="IPR003347">
    <property type="entry name" value="JmjC_dom"/>
</dbReference>
<evidence type="ECO:0000256" key="1">
    <source>
        <dbReference type="SAM" id="MobiDB-lite"/>
    </source>
</evidence>
<dbReference type="SUPFAM" id="SSF51197">
    <property type="entry name" value="Clavaminate synthase-like"/>
    <property type="match status" value="1"/>
</dbReference>
<dbReference type="GeneID" id="28760798"/>
<dbReference type="STRING" id="1460663.A0A177CZX5"/>
<accession>A0A177CZX5</accession>
<dbReference type="Gene3D" id="2.60.120.650">
    <property type="entry name" value="Cupin"/>
    <property type="match status" value="1"/>
</dbReference>
<dbReference type="EMBL" id="KV441548">
    <property type="protein sequence ID" value="OAG12410.1"/>
    <property type="molecule type" value="Genomic_DNA"/>
</dbReference>
<protein>
    <submittedName>
        <fullName evidence="3">Clavaminate synthase-like protein</fullName>
    </submittedName>
</protein>
<dbReference type="OrthoDB" id="47172at2759"/>
<feature type="region of interest" description="Disordered" evidence="1">
    <location>
        <begin position="98"/>
        <end position="129"/>
    </location>
</feature>
<dbReference type="PROSITE" id="PS51184">
    <property type="entry name" value="JMJC"/>
    <property type="match status" value="1"/>
</dbReference>
<evidence type="ECO:0000313" key="3">
    <source>
        <dbReference type="EMBL" id="OAG12410.1"/>
    </source>
</evidence>
<organism evidence="3 4">
    <name type="scientific">Paraphaeosphaeria sporulosa</name>
    <dbReference type="NCBI Taxonomy" id="1460663"/>
    <lineage>
        <taxon>Eukaryota</taxon>
        <taxon>Fungi</taxon>
        <taxon>Dikarya</taxon>
        <taxon>Ascomycota</taxon>
        <taxon>Pezizomycotina</taxon>
        <taxon>Dothideomycetes</taxon>
        <taxon>Pleosporomycetidae</taxon>
        <taxon>Pleosporales</taxon>
        <taxon>Massarineae</taxon>
        <taxon>Didymosphaeriaceae</taxon>
        <taxon>Paraphaeosphaeria</taxon>
    </lineage>
</organism>
<proteinExistence type="predicted"/>
<dbReference type="Pfam" id="PF13621">
    <property type="entry name" value="Cupin_8"/>
    <property type="match status" value="1"/>
</dbReference>
<dbReference type="PANTHER" id="PTHR12461">
    <property type="entry name" value="HYPOXIA-INDUCIBLE FACTOR 1 ALPHA INHIBITOR-RELATED"/>
    <property type="match status" value="1"/>
</dbReference>
<dbReference type="InterPro" id="IPR041667">
    <property type="entry name" value="Cupin_8"/>
</dbReference>